<dbReference type="SUPFAM" id="SSF56399">
    <property type="entry name" value="ADP-ribosylation"/>
    <property type="match status" value="1"/>
</dbReference>
<evidence type="ECO:0000256" key="4">
    <source>
        <dbReference type="ARBA" id="ARBA00022656"/>
    </source>
</evidence>
<evidence type="ECO:0000313" key="14">
    <source>
        <dbReference type="Proteomes" id="UP000821866"/>
    </source>
</evidence>
<evidence type="ECO:0000256" key="10">
    <source>
        <dbReference type="RuleBase" id="RU361228"/>
    </source>
</evidence>
<evidence type="ECO:0000256" key="7">
    <source>
        <dbReference type="ARBA" id="ARBA00022695"/>
    </source>
</evidence>
<dbReference type="Pfam" id="PF01129">
    <property type="entry name" value="ART"/>
    <property type="match status" value="1"/>
</dbReference>
<evidence type="ECO:0000256" key="8">
    <source>
        <dbReference type="ARBA" id="ARBA00023026"/>
    </source>
</evidence>
<feature type="region of interest" description="Disordered" evidence="11">
    <location>
        <begin position="362"/>
        <end position="401"/>
    </location>
</feature>
<feature type="transmembrane region" description="Helical" evidence="12">
    <location>
        <begin position="434"/>
        <end position="457"/>
    </location>
</feature>
<keyword evidence="12" id="KW-0812">Transmembrane</keyword>
<proteinExistence type="inferred from homology"/>
<evidence type="ECO:0000313" key="13">
    <source>
        <dbReference type="EMBL" id="KAH8019640.1"/>
    </source>
</evidence>
<evidence type="ECO:0000256" key="5">
    <source>
        <dbReference type="ARBA" id="ARBA00022676"/>
    </source>
</evidence>
<comment type="subcellular location">
    <subcellularLocation>
        <location evidence="1">Secreted</location>
    </subcellularLocation>
</comment>
<gene>
    <name evidence="13" type="ORF">HPB51_020445</name>
</gene>
<keyword evidence="8" id="KW-0843">Virulence</keyword>
<keyword evidence="6 10" id="KW-0808">Transferase</keyword>
<dbReference type="GO" id="GO:0106274">
    <property type="term" value="F:NAD+-protein-arginine ADP-ribosyltransferase activity"/>
    <property type="evidence" value="ECO:0007669"/>
    <property type="project" value="UniProtKB-EC"/>
</dbReference>
<evidence type="ECO:0000256" key="12">
    <source>
        <dbReference type="SAM" id="Phobius"/>
    </source>
</evidence>
<dbReference type="Proteomes" id="UP000821866">
    <property type="component" value="Chromosome 8"/>
</dbReference>
<keyword evidence="7" id="KW-0548">Nucleotidyltransferase</keyword>
<keyword evidence="10" id="KW-0520">NAD</keyword>
<keyword evidence="4" id="KW-0800">Toxin</keyword>
<dbReference type="EC" id="2.4.2.31" evidence="10"/>
<keyword evidence="5 10" id="KW-0328">Glycosyltransferase</keyword>
<reference evidence="13" key="2">
    <citation type="submission" date="2021-09" db="EMBL/GenBank/DDBJ databases">
        <authorList>
            <person name="Jia N."/>
            <person name="Wang J."/>
            <person name="Shi W."/>
            <person name="Du L."/>
            <person name="Sun Y."/>
            <person name="Zhan W."/>
            <person name="Jiang J."/>
            <person name="Wang Q."/>
            <person name="Zhang B."/>
            <person name="Ji P."/>
            <person name="Sakyi L.B."/>
            <person name="Cui X."/>
            <person name="Yuan T."/>
            <person name="Jiang B."/>
            <person name="Yang W."/>
            <person name="Lam T.T.-Y."/>
            <person name="Chang Q."/>
            <person name="Ding S."/>
            <person name="Wang X."/>
            <person name="Zhu J."/>
            <person name="Ruan X."/>
            <person name="Zhao L."/>
            <person name="Wei J."/>
            <person name="Que T."/>
            <person name="Du C."/>
            <person name="Cheng J."/>
            <person name="Dai P."/>
            <person name="Han X."/>
            <person name="Huang E."/>
            <person name="Gao Y."/>
            <person name="Liu J."/>
            <person name="Shao H."/>
            <person name="Ye R."/>
            <person name="Li L."/>
            <person name="Wei W."/>
            <person name="Wang X."/>
            <person name="Wang C."/>
            <person name="Huo Q."/>
            <person name="Li W."/>
            <person name="Guo W."/>
            <person name="Chen H."/>
            <person name="Chen S."/>
            <person name="Zhou L."/>
            <person name="Zhou L."/>
            <person name="Ni X."/>
            <person name="Tian J."/>
            <person name="Zhou Y."/>
            <person name="Sheng Y."/>
            <person name="Liu T."/>
            <person name="Pan Y."/>
            <person name="Xia L."/>
            <person name="Li J."/>
            <person name="Zhao F."/>
            <person name="Cao W."/>
        </authorList>
    </citation>
    <scope>NUCLEOTIDE SEQUENCE</scope>
    <source>
        <strain evidence="13">Rmic-2018</strain>
        <tissue evidence="13">Larvae</tissue>
    </source>
</reference>
<dbReference type="Gene3D" id="3.90.176.10">
    <property type="entry name" value="Toxin ADP-ribosyltransferase, Chain A, domain 1"/>
    <property type="match status" value="1"/>
</dbReference>
<dbReference type="InterPro" id="IPR050999">
    <property type="entry name" value="ADP-ribosyltransferase_ARG"/>
</dbReference>
<sequence length="458" mass="50721">MGHYIESTSHEGLRYYFEEAYRLDYDKAKEILAIERAARPAYGGAWTTADFHYQARLKQNSSPQWGMMEQENVVAIICYTLEKPNICRQFNQLCRAARPTKESWNSFPFKSILHFLISAFNRLPSLDAPVVFRGVDKFAYSNDEARFSQFLSASVCPQQAAKFGHGKYRLVLHRIPDTLVKDISAYSIYPKHREVLIWPFCVFTLTAGKEHDVKVLKFDHNKTSTFPESLSRMPSVSSNCSTTAEVKFIECPPVSGEQAAFTLGAPSAKPASQQSTEKSVPFGPPAHFPLKKDVCGAEAGTSRSVAPQANQKNIIDKIKQGLVIPATCDSNNQPSLKVVPEGISTRNASGDKAIACTKENQMPAHAQPKGSEPPRHTTITMPRYSPREPPSKAPARRPTWNTSYTVPVHATNSLRAHAMHHADVSLDSGGAWKWVAAAVLIGVLVLLGILLLLKVFLL</sequence>
<evidence type="ECO:0000256" key="1">
    <source>
        <dbReference type="ARBA" id="ARBA00004613"/>
    </source>
</evidence>
<comment type="catalytic activity">
    <reaction evidence="9 10">
        <text>L-arginyl-[protein] + NAD(+) = N(omega)-(ADP-D-ribosyl)-L-arginyl-[protein] + nicotinamide + H(+)</text>
        <dbReference type="Rhea" id="RHEA:19149"/>
        <dbReference type="Rhea" id="RHEA-COMP:10532"/>
        <dbReference type="Rhea" id="RHEA-COMP:15087"/>
        <dbReference type="ChEBI" id="CHEBI:15378"/>
        <dbReference type="ChEBI" id="CHEBI:17154"/>
        <dbReference type="ChEBI" id="CHEBI:29965"/>
        <dbReference type="ChEBI" id="CHEBI:57540"/>
        <dbReference type="ChEBI" id="CHEBI:142554"/>
        <dbReference type="EC" id="2.4.2.31"/>
    </reaction>
</comment>
<dbReference type="EMBL" id="JABSTU010000010">
    <property type="protein sequence ID" value="KAH8019640.1"/>
    <property type="molecule type" value="Genomic_DNA"/>
</dbReference>
<dbReference type="PANTHER" id="PTHR10339">
    <property type="entry name" value="ADP-RIBOSYLTRANSFERASE"/>
    <property type="match status" value="1"/>
</dbReference>
<protein>
    <recommendedName>
        <fullName evidence="10">NAD(P)(+)--arginine ADP-ribosyltransferase</fullName>
        <ecNumber evidence="10">2.4.2.31</ecNumber>
    </recommendedName>
    <alternativeName>
        <fullName evidence="10">Mono(ADP-ribosyl)transferase</fullName>
    </alternativeName>
</protein>
<dbReference type="InterPro" id="IPR000768">
    <property type="entry name" value="ART"/>
</dbReference>
<dbReference type="GO" id="GO:0016779">
    <property type="term" value="F:nucleotidyltransferase activity"/>
    <property type="evidence" value="ECO:0007669"/>
    <property type="project" value="UniProtKB-KW"/>
</dbReference>
<keyword evidence="3" id="KW-0964">Secreted</keyword>
<dbReference type="AlphaFoldDB" id="A0A9J6DC38"/>
<dbReference type="GO" id="GO:0090729">
    <property type="term" value="F:toxin activity"/>
    <property type="evidence" value="ECO:0007669"/>
    <property type="project" value="UniProtKB-KW"/>
</dbReference>
<evidence type="ECO:0000256" key="6">
    <source>
        <dbReference type="ARBA" id="ARBA00022679"/>
    </source>
</evidence>
<accession>A0A9J6DC38</accession>
<comment type="similarity">
    <text evidence="2 10">Belongs to the Arg-specific ADP-ribosyltransferase family.</text>
</comment>
<evidence type="ECO:0000256" key="11">
    <source>
        <dbReference type="SAM" id="MobiDB-lite"/>
    </source>
</evidence>
<dbReference type="GO" id="GO:0005576">
    <property type="term" value="C:extracellular region"/>
    <property type="evidence" value="ECO:0007669"/>
    <property type="project" value="UniProtKB-SubCell"/>
</dbReference>
<comment type="caution">
    <text evidence="13">The sequence shown here is derived from an EMBL/GenBank/DDBJ whole genome shotgun (WGS) entry which is preliminary data.</text>
</comment>
<name>A0A9J6DC38_RHIMP</name>
<reference evidence="13" key="1">
    <citation type="journal article" date="2020" name="Cell">
        <title>Large-Scale Comparative Analyses of Tick Genomes Elucidate Their Genetic Diversity and Vector Capacities.</title>
        <authorList>
            <consortium name="Tick Genome and Microbiome Consortium (TIGMIC)"/>
            <person name="Jia N."/>
            <person name="Wang J."/>
            <person name="Shi W."/>
            <person name="Du L."/>
            <person name="Sun Y."/>
            <person name="Zhan W."/>
            <person name="Jiang J.F."/>
            <person name="Wang Q."/>
            <person name="Zhang B."/>
            <person name="Ji P."/>
            <person name="Bell-Sakyi L."/>
            <person name="Cui X.M."/>
            <person name="Yuan T.T."/>
            <person name="Jiang B.G."/>
            <person name="Yang W.F."/>
            <person name="Lam T.T."/>
            <person name="Chang Q.C."/>
            <person name="Ding S.J."/>
            <person name="Wang X.J."/>
            <person name="Zhu J.G."/>
            <person name="Ruan X.D."/>
            <person name="Zhao L."/>
            <person name="Wei J.T."/>
            <person name="Ye R.Z."/>
            <person name="Que T.C."/>
            <person name="Du C.H."/>
            <person name="Zhou Y.H."/>
            <person name="Cheng J.X."/>
            <person name="Dai P.F."/>
            <person name="Guo W.B."/>
            <person name="Han X.H."/>
            <person name="Huang E.J."/>
            <person name="Li L.F."/>
            <person name="Wei W."/>
            <person name="Gao Y.C."/>
            <person name="Liu J.Z."/>
            <person name="Shao H.Z."/>
            <person name="Wang X."/>
            <person name="Wang C.C."/>
            <person name="Yang T.C."/>
            <person name="Huo Q.B."/>
            <person name="Li W."/>
            <person name="Chen H.Y."/>
            <person name="Chen S.E."/>
            <person name="Zhou L.G."/>
            <person name="Ni X.B."/>
            <person name="Tian J.H."/>
            <person name="Sheng Y."/>
            <person name="Liu T."/>
            <person name="Pan Y.S."/>
            <person name="Xia L.Y."/>
            <person name="Li J."/>
            <person name="Zhao F."/>
            <person name="Cao W.C."/>
        </authorList>
    </citation>
    <scope>NUCLEOTIDE SEQUENCE</scope>
    <source>
        <strain evidence="13">Rmic-2018</strain>
    </source>
</reference>
<keyword evidence="12" id="KW-1133">Transmembrane helix</keyword>
<dbReference type="GO" id="GO:0003950">
    <property type="term" value="F:NAD+ poly-ADP-ribosyltransferase activity"/>
    <property type="evidence" value="ECO:0007669"/>
    <property type="project" value="TreeGrafter"/>
</dbReference>
<evidence type="ECO:0000256" key="3">
    <source>
        <dbReference type="ARBA" id="ARBA00022525"/>
    </source>
</evidence>
<organism evidence="13 14">
    <name type="scientific">Rhipicephalus microplus</name>
    <name type="common">Cattle tick</name>
    <name type="synonym">Boophilus microplus</name>
    <dbReference type="NCBI Taxonomy" id="6941"/>
    <lineage>
        <taxon>Eukaryota</taxon>
        <taxon>Metazoa</taxon>
        <taxon>Ecdysozoa</taxon>
        <taxon>Arthropoda</taxon>
        <taxon>Chelicerata</taxon>
        <taxon>Arachnida</taxon>
        <taxon>Acari</taxon>
        <taxon>Parasitiformes</taxon>
        <taxon>Ixodida</taxon>
        <taxon>Ixodoidea</taxon>
        <taxon>Ixodidae</taxon>
        <taxon>Rhipicephalinae</taxon>
        <taxon>Rhipicephalus</taxon>
        <taxon>Boophilus</taxon>
    </lineage>
</organism>
<dbReference type="PRINTS" id="PR00970">
    <property type="entry name" value="RIBTRNSFRASE"/>
</dbReference>
<keyword evidence="10" id="KW-0521">NADP</keyword>
<evidence type="ECO:0000256" key="9">
    <source>
        <dbReference type="ARBA" id="ARBA00047597"/>
    </source>
</evidence>
<dbReference type="PANTHER" id="PTHR10339:SF25">
    <property type="entry name" value="SECRETED EXOENZYME S"/>
    <property type="match status" value="1"/>
</dbReference>
<evidence type="ECO:0000256" key="2">
    <source>
        <dbReference type="ARBA" id="ARBA00009558"/>
    </source>
</evidence>
<keyword evidence="14" id="KW-1185">Reference proteome</keyword>
<keyword evidence="12" id="KW-0472">Membrane</keyword>